<dbReference type="Gene3D" id="2.40.50.140">
    <property type="entry name" value="Nucleic acid-binding proteins"/>
    <property type="match status" value="1"/>
</dbReference>
<comment type="similarity">
    <text evidence="1">Belongs to the ATP-dependent DNA ligase family.</text>
</comment>
<organism evidence="6">
    <name type="scientific">Dehalogenimonas sp. 4OHTPN</name>
    <dbReference type="NCBI Taxonomy" id="3166643"/>
    <lineage>
        <taxon>Bacteria</taxon>
        <taxon>Bacillati</taxon>
        <taxon>Chloroflexota</taxon>
        <taxon>Dehalococcoidia</taxon>
        <taxon>Dehalococcoidales</taxon>
        <taxon>Dehalococcoidaceae</taxon>
        <taxon>Dehalogenimonas</taxon>
    </lineage>
</organism>
<dbReference type="GO" id="GO:0006310">
    <property type="term" value="P:DNA recombination"/>
    <property type="evidence" value="ECO:0007669"/>
    <property type="project" value="InterPro"/>
</dbReference>
<evidence type="ECO:0000256" key="2">
    <source>
        <dbReference type="ARBA" id="ARBA00012727"/>
    </source>
</evidence>
<sequence length="324" mass="35990">MPENVAPMLATLTGGPFTDPKWYFEPKLDGYRIIALVKRGRAKLQSRNFQDYTDAFPGIAREMDNQPVEEAVFDGELVALDERGKPCFQCLQQHVKQRGGGEENLYTFIYYVFDLIHLNGYDLTGAPQAERVKLLDDVLITGKSVKRVSRLEGDGAEIFAAAVGAGMEGVIGKRRDAKYYPGKRSADWLKIKATQADEFIIAGYTAGQGNRAGAFGSLVLGQFDEGGGFNYVSNVGTGFNVTLLGELKTRMKQLVIEKSPFDHKLPLESAITWLKPILVAEVKFAERTHDGGLRAPVFLRLREDKPARDVRSQRSAEPRGKLRM</sequence>
<evidence type="ECO:0000259" key="5">
    <source>
        <dbReference type="PROSITE" id="PS50160"/>
    </source>
</evidence>
<proteinExistence type="inferred from homology"/>
<dbReference type="InterPro" id="IPR012310">
    <property type="entry name" value="DNA_ligase_ATP-dep_cent"/>
</dbReference>
<dbReference type="CDD" id="cd07971">
    <property type="entry name" value="OBF_DNA_ligase_LigD"/>
    <property type="match status" value="1"/>
</dbReference>
<dbReference type="GO" id="GO:0003910">
    <property type="term" value="F:DNA ligase (ATP) activity"/>
    <property type="evidence" value="ECO:0007669"/>
    <property type="project" value="UniProtKB-EC"/>
</dbReference>
<dbReference type="EC" id="6.5.1.1" evidence="2"/>
<reference evidence="6" key="1">
    <citation type="submission" date="2024-06" db="EMBL/GenBank/DDBJ databases">
        <title>A Novel Isolate, Dehalogenimonas sp. Strain 4OHTPN, Dechlorinates Aromatic 4 Hydroxy chlorothalonil by a Novel Reductive Dehalogenase.</title>
        <authorList>
            <person name="Liu G."/>
        </authorList>
    </citation>
    <scope>NUCLEOTIDE SEQUENCE</scope>
    <source>
        <strain evidence="6">4OHTPN</strain>
    </source>
</reference>
<dbReference type="SUPFAM" id="SSF50249">
    <property type="entry name" value="Nucleic acid-binding proteins"/>
    <property type="match status" value="1"/>
</dbReference>
<dbReference type="RefSeq" id="WP_353714125.1">
    <property type="nucleotide sequence ID" value="NZ_CP159307.1"/>
</dbReference>
<dbReference type="AlphaFoldDB" id="A0AAU8G7I5"/>
<dbReference type="PROSITE" id="PS50160">
    <property type="entry name" value="DNA_LIGASE_A3"/>
    <property type="match status" value="1"/>
</dbReference>
<dbReference type="Gene3D" id="3.30.1490.70">
    <property type="match status" value="1"/>
</dbReference>
<dbReference type="PANTHER" id="PTHR45674:SF4">
    <property type="entry name" value="DNA LIGASE 1"/>
    <property type="match status" value="1"/>
</dbReference>
<evidence type="ECO:0000256" key="3">
    <source>
        <dbReference type="ARBA" id="ARBA00022598"/>
    </source>
</evidence>
<keyword evidence="3 6" id="KW-0436">Ligase</keyword>
<dbReference type="CDD" id="cd07906">
    <property type="entry name" value="Adenylation_DNA_ligase_LigD_LigC"/>
    <property type="match status" value="1"/>
</dbReference>
<dbReference type="NCBIfam" id="TIGR02779">
    <property type="entry name" value="NHEJ_ligase_lig"/>
    <property type="match status" value="1"/>
</dbReference>
<dbReference type="Pfam" id="PF04679">
    <property type="entry name" value="DNA_ligase_A_C"/>
    <property type="match status" value="1"/>
</dbReference>
<dbReference type="Gene3D" id="3.30.470.30">
    <property type="entry name" value="DNA ligase/mRNA capping enzyme"/>
    <property type="match status" value="1"/>
</dbReference>
<gene>
    <name evidence="6" type="primary">ligD</name>
    <name evidence="6" type="ORF">ABV300_06795</name>
</gene>
<dbReference type="GO" id="GO:0005524">
    <property type="term" value="F:ATP binding"/>
    <property type="evidence" value="ECO:0007669"/>
    <property type="project" value="InterPro"/>
</dbReference>
<evidence type="ECO:0000256" key="4">
    <source>
        <dbReference type="ARBA" id="ARBA00034003"/>
    </source>
</evidence>
<name>A0AAU8G7I5_9CHLR</name>
<dbReference type="PANTHER" id="PTHR45674">
    <property type="entry name" value="DNA LIGASE 1/3 FAMILY MEMBER"/>
    <property type="match status" value="1"/>
</dbReference>
<protein>
    <recommendedName>
        <fullName evidence="2">DNA ligase (ATP)</fullName>
        <ecNumber evidence="2">6.5.1.1</ecNumber>
    </recommendedName>
</protein>
<accession>A0AAU8G7I5</accession>
<evidence type="ECO:0000256" key="1">
    <source>
        <dbReference type="ARBA" id="ARBA00007572"/>
    </source>
</evidence>
<dbReference type="InterPro" id="IPR014146">
    <property type="entry name" value="LigD_ligase_dom"/>
</dbReference>
<dbReference type="Pfam" id="PF01068">
    <property type="entry name" value="DNA_ligase_A_M"/>
    <property type="match status" value="1"/>
</dbReference>
<feature type="domain" description="ATP-dependent DNA ligase family profile" evidence="5">
    <location>
        <begin position="110"/>
        <end position="224"/>
    </location>
</feature>
<dbReference type="GO" id="GO:0006281">
    <property type="term" value="P:DNA repair"/>
    <property type="evidence" value="ECO:0007669"/>
    <property type="project" value="InterPro"/>
</dbReference>
<dbReference type="EMBL" id="CP159307">
    <property type="protein sequence ID" value="XCH32857.1"/>
    <property type="molecule type" value="Genomic_DNA"/>
</dbReference>
<evidence type="ECO:0000313" key="6">
    <source>
        <dbReference type="EMBL" id="XCH32857.1"/>
    </source>
</evidence>
<dbReference type="SUPFAM" id="SSF56091">
    <property type="entry name" value="DNA ligase/mRNA capping enzyme, catalytic domain"/>
    <property type="match status" value="1"/>
</dbReference>
<dbReference type="InterPro" id="IPR050191">
    <property type="entry name" value="ATP-dep_DNA_ligase"/>
</dbReference>
<dbReference type="InterPro" id="IPR012309">
    <property type="entry name" value="DNA_ligase_ATP-dep_C"/>
</dbReference>
<comment type="catalytic activity">
    <reaction evidence="4">
        <text>ATP + (deoxyribonucleotide)n-3'-hydroxyl + 5'-phospho-(deoxyribonucleotide)m = (deoxyribonucleotide)n+m + AMP + diphosphate.</text>
        <dbReference type="EC" id="6.5.1.1"/>
    </reaction>
</comment>
<dbReference type="InterPro" id="IPR012340">
    <property type="entry name" value="NA-bd_OB-fold"/>
</dbReference>